<feature type="transmembrane region" description="Helical" evidence="9">
    <location>
        <begin position="425"/>
        <end position="448"/>
    </location>
</feature>
<evidence type="ECO:0000256" key="8">
    <source>
        <dbReference type="SAM" id="MobiDB-lite"/>
    </source>
</evidence>
<dbReference type="PANTHER" id="PTHR48022">
    <property type="entry name" value="PLASTIDIC GLUCOSE TRANSPORTER 4"/>
    <property type="match status" value="1"/>
</dbReference>
<evidence type="ECO:0000313" key="11">
    <source>
        <dbReference type="Proteomes" id="UP000239156"/>
    </source>
</evidence>
<evidence type="ECO:0000256" key="2">
    <source>
        <dbReference type="ARBA" id="ARBA00010992"/>
    </source>
</evidence>
<evidence type="ECO:0000256" key="5">
    <source>
        <dbReference type="ARBA" id="ARBA00022989"/>
    </source>
</evidence>
<keyword evidence="3" id="KW-0813">Transport</keyword>
<keyword evidence="5 9" id="KW-1133">Transmembrane helix</keyword>
<dbReference type="InterPro" id="IPR036259">
    <property type="entry name" value="MFS_trans_sf"/>
</dbReference>
<organism evidence="10 11">
    <name type="scientific">Puccinia striiformis</name>
    <dbReference type="NCBI Taxonomy" id="27350"/>
    <lineage>
        <taxon>Eukaryota</taxon>
        <taxon>Fungi</taxon>
        <taxon>Dikarya</taxon>
        <taxon>Basidiomycota</taxon>
        <taxon>Pucciniomycotina</taxon>
        <taxon>Pucciniomycetes</taxon>
        <taxon>Pucciniales</taxon>
        <taxon>Pucciniaceae</taxon>
        <taxon>Puccinia</taxon>
    </lineage>
</organism>
<keyword evidence="11" id="KW-1185">Reference proteome</keyword>
<comment type="catalytic activity">
    <reaction evidence="7">
        <text>myo-inositol(out) + H(+)(out) = myo-inositol(in) + H(+)(in)</text>
        <dbReference type="Rhea" id="RHEA:60364"/>
        <dbReference type="ChEBI" id="CHEBI:15378"/>
        <dbReference type="ChEBI" id="CHEBI:17268"/>
    </reaction>
</comment>
<gene>
    <name evidence="10" type="ORF">PSTT_03077</name>
</gene>
<dbReference type="VEuPathDB" id="FungiDB:PSHT_03400"/>
<keyword evidence="4 9" id="KW-0812">Transmembrane</keyword>
<keyword evidence="6 9" id="KW-0472">Membrane</keyword>
<dbReference type="VEuPathDB" id="FungiDB:PSTT_03077"/>
<feature type="non-terminal residue" evidence="10">
    <location>
        <position position="1"/>
    </location>
</feature>
<dbReference type="Pfam" id="PF00083">
    <property type="entry name" value="Sugar_tr"/>
    <property type="match status" value="1"/>
</dbReference>
<dbReference type="GO" id="GO:0005351">
    <property type="term" value="F:carbohydrate:proton symporter activity"/>
    <property type="evidence" value="ECO:0007669"/>
    <property type="project" value="TreeGrafter"/>
</dbReference>
<dbReference type="PANTHER" id="PTHR48022:SF73">
    <property type="entry name" value="METABOLITE TRANSPORT PROTEIN YDL199C-RELATED"/>
    <property type="match status" value="1"/>
</dbReference>
<feature type="transmembrane region" description="Helical" evidence="9">
    <location>
        <begin position="382"/>
        <end position="405"/>
    </location>
</feature>
<proteinExistence type="inferred from homology"/>
<comment type="subcellular location">
    <subcellularLocation>
        <location evidence="1">Membrane</location>
        <topology evidence="1">Multi-pass membrane protein</topology>
    </subcellularLocation>
</comment>
<dbReference type="InterPro" id="IPR050360">
    <property type="entry name" value="MFS_Sugar_Transporters"/>
</dbReference>
<evidence type="ECO:0000256" key="6">
    <source>
        <dbReference type="ARBA" id="ARBA00023136"/>
    </source>
</evidence>
<dbReference type="PRINTS" id="PR00171">
    <property type="entry name" value="SUGRTRNSPORT"/>
</dbReference>
<protein>
    <recommendedName>
        <fullName evidence="12">Major facilitator superfamily (MFS) profile domain-containing protein</fullName>
    </recommendedName>
</protein>
<dbReference type="SUPFAM" id="SSF103473">
    <property type="entry name" value="MFS general substrate transporter"/>
    <property type="match status" value="1"/>
</dbReference>
<comment type="similarity">
    <text evidence="2">Belongs to the major facilitator superfamily. Sugar transporter (TC 2.A.1.1) family.</text>
</comment>
<reference evidence="10" key="1">
    <citation type="submission" date="2017-12" db="EMBL/GenBank/DDBJ databases">
        <title>Gene loss provides genomic basis for host adaptation in cereal stripe rust fungi.</title>
        <authorList>
            <person name="Xia C."/>
        </authorList>
    </citation>
    <scope>NUCLEOTIDE SEQUENCE [LARGE SCALE GENOMIC DNA]</scope>
    <source>
        <strain evidence="10">93-210</strain>
    </source>
</reference>
<evidence type="ECO:0000256" key="7">
    <source>
        <dbReference type="ARBA" id="ARBA00049119"/>
    </source>
</evidence>
<comment type="caution">
    <text evidence="10">The sequence shown here is derived from an EMBL/GenBank/DDBJ whole genome shotgun (WGS) entry which is preliminary data.</text>
</comment>
<feature type="transmembrane region" description="Helical" evidence="9">
    <location>
        <begin position="460"/>
        <end position="479"/>
    </location>
</feature>
<dbReference type="GO" id="GO:0016020">
    <property type="term" value="C:membrane"/>
    <property type="evidence" value="ECO:0007669"/>
    <property type="project" value="UniProtKB-SubCell"/>
</dbReference>
<evidence type="ECO:0000256" key="9">
    <source>
        <dbReference type="SAM" id="Phobius"/>
    </source>
</evidence>
<dbReference type="EMBL" id="PKSL01000019">
    <property type="protein sequence ID" value="POW14337.1"/>
    <property type="molecule type" value="Genomic_DNA"/>
</dbReference>
<evidence type="ECO:0000256" key="4">
    <source>
        <dbReference type="ARBA" id="ARBA00022692"/>
    </source>
</evidence>
<evidence type="ECO:0000256" key="3">
    <source>
        <dbReference type="ARBA" id="ARBA00022448"/>
    </source>
</evidence>
<dbReference type="Proteomes" id="UP000239156">
    <property type="component" value="Unassembled WGS sequence"/>
</dbReference>
<name>A0A2S4VY10_9BASI</name>
<feature type="transmembrane region" description="Helical" evidence="9">
    <location>
        <begin position="90"/>
        <end position="108"/>
    </location>
</feature>
<evidence type="ECO:0008006" key="12">
    <source>
        <dbReference type="Google" id="ProtNLM"/>
    </source>
</evidence>
<feature type="region of interest" description="Disordered" evidence="8">
    <location>
        <begin position="555"/>
        <end position="580"/>
    </location>
</feature>
<accession>A0A2S4VY10</accession>
<evidence type="ECO:0000313" key="10">
    <source>
        <dbReference type="EMBL" id="POW14337.1"/>
    </source>
</evidence>
<dbReference type="Gene3D" id="1.20.1250.20">
    <property type="entry name" value="MFS general substrate transporter like domains"/>
    <property type="match status" value="2"/>
</dbReference>
<sequence>SGFQGWMTVFTGSGDSRSRCSRRPCKFKFEYLRFELPNPLTTNQHSRSNKQHSAPLRHWQGYYSTDEDSSTLRTIHCEELTMPLGLVGQPLLYTISIFASLGVFLFGYDQGVMSGIITGPYFKAFFHQPTRYELGTMVAILELEHSVEYYFHIHKIQQSEDVDDDDGFFRIVTSIISGRIGDVFGRRKTLSLALSSSLSAVYCNLFVLVSPRWSLGESSLVSALGFYLRLFRSINLKSRPQIILYGIYGKCSRICSLSMARLFLIIYRIRLVVEVPSIFPMCNRDDLMIGSFLIPESPRWLLDTDQDRAGMRVLVDLNGGDPRNIKARQEYIEIKEAVLDDRIAPDRSYLAMWTRYRVEFYWLCLLKRLLNWSSAGWIGRDAILMTGINGTVYVFSTIPTWYLVMNGGVDLSCSPARSSWLSVNFYGLVLIYGYHLYTLSGSFLCINIQCINIGDLFNSVQFLIFRFFGYSWGPIPWLYPPEIMPLPFRVKGVSISTATNWFFNYLVGEATPVLQDAIRWRLYPMHACFCVISFILEDMDELFGDVGQDHENQSLVNSERSSIQRALEPPDLTLPPPLEEEEEDLTTTGCWVDRVFKFGNNNPGRNRDRIAYQTAAPDDH</sequence>
<evidence type="ECO:0000256" key="1">
    <source>
        <dbReference type="ARBA" id="ARBA00004141"/>
    </source>
</evidence>
<dbReference type="InterPro" id="IPR003663">
    <property type="entry name" value="Sugar/inositol_transpt"/>
</dbReference>
<dbReference type="AlphaFoldDB" id="A0A2S4VY10"/>
<feature type="compositionally biased region" description="Polar residues" evidence="8">
    <location>
        <begin position="555"/>
        <end position="564"/>
    </location>
</feature>
<dbReference type="InterPro" id="IPR005828">
    <property type="entry name" value="MFS_sugar_transport-like"/>
</dbReference>